<dbReference type="Proteomes" id="UP000199323">
    <property type="component" value="Unassembled WGS sequence"/>
</dbReference>
<dbReference type="EMBL" id="FONG01000021">
    <property type="protein sequence ID" value="SFF61043.1"/>
    <property type="molecule type" value="Genomic_DNA"/>
</dbReference>
<dbReference type="AlphaFoldDB" id="A0A1I2K3Q3"/>
<evidence type="ECO:0000259" key="1">
    <source>
        <dbReference type="Pfam" id="PF19493"/>
    </source>
</evidence>
<reference evidence="2 3" key="1">
    <citation type="submission" date="2016-10" db="EMBL/GenBank/DDBJ databases">
        <authorList>
            <person name="de Groot N.N."/>
        </authorList>
    </citation>
    <scope>NUCLEOTIDE SEQUENCE [LARGE SCALE GENOMIC DNA]</scope>
    <source>
        <strain evidence="2 3">CGMCC 4.3510</strain>
    </source>
</reference>
<sequence length="159" mass="15628">MTQSVTIDLGDGSTVEAEVIGDLAFRQTGDGAAGTGYGGDDPYGDVGVGAGRRAAALGSAVALSLGQVRDTVRSVGRWAAETVTEGGAAGSPDSFEVEFGLKLAVKSGQLFGIIAEAGSEAGLTVKLSWDLAARRARAEAEAASTDAADATGPGGAPGI</sequence>
<dbReference type="Pfam" id="PF19493">
    <property type="entry name" value="Trypco1"/>
    <property type="match status" value="1"/>
</dbReference>
<name>A0A1I2K3Q3_9ACTN</name>
<gene>
    <name evidence="2" type="ORF">SAMN05216251_12141</name>
</gene>
<evidence type="ECO:0000313" key="3">
    <source>
        <dbReference type="Proteomes" id="UP000199323"/>
    </source>
</evidence>
<dbReference type="OrthoDB" id="4239188at2"/>
<dbReference type="RefSeq" id="WP_143120662.1">
    <property type="nucleotide sequence ID" value="NZ_FONG01000021.1"/>
</dbReference>
<organism evidence="2 3">
    <name type="scientific">Actinacidiphila alni</name>
    <dbReference type="NCBI Taxonomy" id="380248"/>
    <lineage>
        <taxon>Bacteria</taxon>
        <taxon>Bacillati</taxon>
        <taxon>Actinomycetota</taxon>
        <taxon>Actinomycetes</taxon>
        <taxon>Kitasatosporales</taxon>
        <taxon>Streptomycetaceae</taxon>
        <taxon>Actinacidiphila</taxon>
    </lineage>
</organism>
<dbReference type="InterPro" id="IPR045794">
    <property type="entry name" value="Trypco1"/>
</dbReference>
<accession>A0A1I2K3Q3</accession>
<dbReference type="NCBIfam" id="NF041216">
    <property type="entry name" value="CU044_2847_fam"/>
    <property type="match status" value="1"/>
</dbReference>
<protein>
    <recommendedName>
        <fullName evidence="1">Trypsin-co-occurring domain-containing protein</fullName>
    </recommendedName>
</protein>
<evidence type="ECO:0000313" key="2">
    <source>
        <dbReference type="EMBL" id="SFF61043.1"/>
    </source>
</evidence>
<keyword evidence="3" id="KW-1185">Reference proteome</keyword>
<feature type="domain" description="Trypsin-co-occurring" evidence="1">
    <location>
        <begin position="8"/>
        <end position="130"/>
    </location>
</feature>
<proteinExistence type="predicted"/>